<dbReference type="GeneID" id="73467468"/>
<organism evidence="4 5">
    <name type="scientific">[Candida] subhashii</name>
    <dbReference type="NCBI Taxonomy" id="561895"/>
    <lineage>
        <taxon>Eukaryota</taxon>
        <taxon>Fungi</taxon>
        <taxon>Dikarya</taxon>
        <taxon>Ascomycota</taxon>
        <taxon>Saccharomycotina</taxon>
        <taxon>Pichiomycetes</taxon>
        <taxon>Debaryomycetaceae</taxon>
        <taxon>Spathaspora</taxon>
    </lineage>
</organism>
<dbReference type="PROSITE" id="PS50158">
    <property type="entry name" value="ZF_CCHC"/>
    <property type="match status" value="1"/>
</dbReference>
<feature type="compositionally biased region" description="Polar residues" evidence="2">
    <location>
        <begin position="1"/>
        <end position="20"/>
    </location>
</feature>
<accession>A0A8J5QJF5</accession>
<feature type="region of interest" description="Disordered" evidence="2">
    <location>
        <begin position="302"/>
        <end position="355"/>
    </location>
</feature>
<dbReference type="SMART" id="SM00343">
    <property type="entry name" value="ZnF_C2HC"/>
    <property type="match status" value="1"/>
</dbReference>
<feature type="region of interest" description="Disordered" evidence="2">
    <location>
        <begin position="1"/>
        <end position="83"/>
    </location>
</feature>
<dbReference type="Pfam" id="PF00098">
    <property type="entry name" value="zf-CCHC"/>
    <property type="match status" value="1"/>
</dbReference>
<keyword evidence="5" id="KW-1185">Reference proteome</keyword>
<dbReference type="InterPro" id="IPR001878">
    <property type="entry name" value="Znf_CCHC"/>
</dbReference>
<feature type="compositionally biased region" description="Polar residues" evidence="2">
    <location>
        <begin position="332"/>
        <end position="349"/>
    </location>
</feature>
<evidence type="ECO:0000313" key="4">
    <source>
        <dbReference type="EMBL" id="KAG7665841.1"/>
    </source>
</evidence>
<evidence type="ECO:0000256" key="2">
    <source>
        <dbReference type="SAM" id="MobiDB-lite"/>
    </source>
</evidence>
<dbReference type="GO" id="GO:0003676">
    <property type="term" value="F:nucleic acid binding"/>
    <property type="evidence" value="ECO:0007669"/>
    <property type="project" value="InterPro"/>
</dbReference>
<dbReference type="AlphaFoldDB" id="A0A8J5QJF5"/>
<feature type="compositionally biased region" description="Low complexity" evidence="2">
    <location>
        <begin position="21"/>
        <end position="51"/>
    </location>
</feature>
<proteinExistence type="predicted"/>
<keyword evidence="1" id="KW-0863">Zinc-finger</keyword>
<dbReference type="Proteomes" id="UP000694255">
    <property type="component" value="Unassembled WGS sequence"/>
</dbReference>
<evidence type="ECO:0000256" key="1">
    <source>
        <dbReference type="PROSITE-ProRule" id="PRU00047"/>
    </source>
</evidence>
<dbReference type="Pfam" id="PF03732">
    <property type="entry name" value="Retrotrans_gag"/>
    <property type="match status" value="1"/>
</dbReference>
<dbReference type="InterPro" id="IPR005162">
    <property type="entry name" value="Retrotrans_gag_dom"/>
</dbReference>
<keyword evidence="1" id="KW-0479">Metal-binding</keyword>
<dbReference type="RefSeq" id="XP_049266073.1">
    <property type="nucleotide sequence ID" value="XM_049410367.1"/>
</dbReference>
<dbReference type="EMBL" id="JAGSYN010000046">
    <property type="protein sequence ID" value="KAG7665841.1"/>
    <property type="molecule type" value="Genomic_DNA"/>
</dbReference>
<dbReference type="OrthoDB" id="8026949at2759"/>
<gene>
    <name evidence="4" type="ORF">J8A68_000667</name>
</gene>
<sequence length="385" mass="44267">MTRSTNNSQRAASYENSLDYNSRPSNPNTTSNPSGSNANNQNNANESANHSNQHHEESNTHHSNSSKSGNKEQHSTSSRILRFSGNQSSLKYAKSKISTLERAIQAKIKPSDELKCSDMWNAVNPYLQGNAYDWANDFFQDLHDKIKGPHQKYDRYTAENLGELGETIVLTLEKDEPLTLLDYKKASVGARNSYLIEAFSVAFAKEYKAEHESAKMVEKIFVLKQRESLNRYRRKFTKLYNQCGKVVTLQVAIPYFFDGLYDPYKNMYLQQSQTMTTIEELNTLLSSPVFDREIDQLYNKYNNHSNNHYRSNGHNKRFPSRPSYRSEPYNPGNHSNSNKGYDNQQSTSHSTRDPPKCFNCGEIGHIRPNCPNPKQQQHYRQPLNH</sequence>
<feature type="domain" description="CCHC-type" evidence="3">
    <location>
        <begin position="356"/>
        <end position="372"/>
    </location>
</feature>
<keyword evidence="1" id="KW-0862">Zinc</keyword>
<evidence type="ECO:0000259" key="3">
    <source>
        <dbReference type="PROSITE" id="PS50158"/>
    </source>
</evidence>
<name>A0A8J5QJF5_9ASCO</name>
<protein>
    <recommendedName>
        <fullName evidence="3">CCHC-type domain-containing protein</fullName>
    </recommendedName>
</protein>
<evidence type="ECO:0000313" key="5">
    <source>
        <dbReference type="Proteomes" id="UP000694255"/>
    </source>
</evidence>
<reference evidence="4 5" key="1">
    <citation type="journal article" date="2021" name="DNA Res.">
        <title>Genome analysis of Candida subhashii reveals its hybrid nature and dual mitochondrial genome conformations.</title>
        <authorList>
            <person name="Mixao V."/>
            <person name="Hegedusova E."/>
            <person name="Saus E."/>
            <person name="Pryszcz L.P."/>
            <person name="Cillingova A."/>
            <person name="Nosek J."/>
            <person name="Gabaldon T."/>
        </authorList>
    </citation>
    <scope>NUCLEOTIDE SEQUENCE [LARGE SCALE GENOMIC DNA]</scope>
    <source>
        <strain evidence="4 5">CBS 10753</strain>
    </source>
</reference>
<comment type="caution">
    <text evidence="4">The sequence shown here is derived from an EMBL/GenBank/DDBJ whole genome shotgun (WGS) entry which is preliminary data.</text>
</comment>
<dbReference type="GO" id="GO:0008270">
    <property type="term" value="F:zinc ion binding"/>
    <property type="evidence" value="ECO:0007669"/>
    <property type="project" value="UniProtKB-KW"/>
</dbReference>